<dbReference type="PANTHER" id="PTHR32308:SF0">
    <property type="entry name" value="HPCH_HPAI ALDOLASE_CITRATE LYASE DOMAIN-CONTAINING PROTEIN"/>
    <property type="match status" value="1"/>
</dbReference>
<sequence length="276" mass="29970">MTEPRSWLFVPADSERKITKALESDADAVIFDLEDSVAPVQKATARDILKNLPKRSNGPQWWVRVNPLGSEFHKEDLKLISSAYVHGIVLPKAESGADVTQLAHRTGNIPIHAIVTETAASLFGLLSYRDPKTTLAAMSWGAEDLSAALGASSKYDASGELSFTYKLARSLCLAGAVAAGVQPVDGVFADFRDEDGLRSEAEAARREGFTGKLAIHPDQVPVINFAFTPSEEEVKHAEEIVAAFEAHPDAGVLSVDGKMIDRPHLMQARRILERAR</sequence>
<feature type="domain" description="HpcH/HpaI aldolase/citrate lyase" evidence="5">
    <location>
        <begin position="5"/>
        <end position="217"/>
    </location>
</feature>
<dbReference type="SUPFAM" id="SSF51621">
    <property type="entry name" value="Phosphoenolpyruvate/pyruvate domain"/>
    <property type="match status" value="1"/>
</dbReference>
<evidence type="ECO:0000256" key="4">
    <source>
        <dbReference type="ARBA" id="ARBA00022842"/>
    </source>
</evidence>
<comment type="caution">
    <text evidence="6">The sequence shown here is derived from an EMBL/GenBank/DDBJ whole genome shotgun (WGS) entry which is preliminary data.</text>
</comment>
<accession>A0ABP7L7R4</accession>
<dbReference type="InterPro" id="IPR005000">
    <property type="entry name" value="Aldolase/citrate-lyase_domain"/>
</dbReference>
<evidence type="ECO:0000256" key="2">
    <source>
        <dbReference type="ARBA" id="ARBA00005568"/>
    </source>
</evidence>
<comment type="similarity">
    <text evidence="2">Belongs to the HpcH/HpaI aldolase family.</text>
</comment>
<evidence type="ECO:0000313" key="6">
    <source>
        <dbReference type="EMBL" id="GAA3895810.1"/>
    </source>
</evidence>
<dbReference type="InterPro" id="IPR040442">
    <property type="entry name" value="Pyrv_kinase-like_dom_sf"/>
</dbReference>
<dbReference type="EMBL" id="BAABBM010000001">
    <property type="protein sequence ID" value="GAA3895810.1"/>
    <property type="molecule type" value="Genomic_DNA"/>
</dbReference>
<comment type="cofactor">
    <cofactor evidence="1">
        <name>Mg(2+)</name>
        <dbReference type="ChEBI" id="CHEBI:18420"/>
    </cofactor>
</comment>
<evidence type="ECO:0000313" key="7">
    <source>
        <dbReference type="Proteomes" id="UP001500827"/>
    </source>
</evidence>
<evidence type="ECO:0000256" key="3">
    <source>
        <dbReference type="ARBA" id="ARBA00022723"/>
    </source>
</evidence>
<dbReference type="Proteomes" id="UP001500827">
    <property type="component" value="Unassembled WGS sequence"/>
</dbReference>
<gene>
    <name evidence="6" type="ORF">GCM10022276_13590</name>
</gene>
<dbReference type="GO" id="GO:0016829">
    <property type="term" value="F:lyase activity"/>
    <property type="evidence" value="ECO:0007669"/>
    <property type="project" value="UniProtKB-KW"/>
</dbReference>
<dbReference type="RefSeq" id="WP_344698916.1">
    <property type="nucleotide sequence ID" value="NZ_BAABBM010000001.1"/>
</dbReference>
<dbReference type="Pfam" id="PF03328">
    <property type="entry name" value="HpcH_HpaI"/>
    <property type="match status" value="1"/>
</dbReference>
<name>A0ABP7L7R4_9SPHN</name>
<dbReference type="PIRSF" id="PIRSF015582">
    <property type="entry name" value="Cit_lyase_B"/>
    <property type="match status" value="1"/>
</dbReference>
<proteinExistence type="inferred from homology"/>
<protein>
    <submittedName>
        <fullName evidence="6">CoA ester lyase</fullName>
    </submittedName>
</protein>
<dbReference type="InterPro" id="IPR015813">
    <property type="entry name" value="Pyrv/PenolPyrv_kinase-like_dom"/>
</dbReference>
<keyword evidence="4" id="KW-0460">Magnesium</keyword>
<organism evidence="6 7">
    <name type="scientific">Sphingomonas limnosediminicola</name>
    <dbReference type="NCBI Taxonomy" id="940133"/>
    <lineage>
        <taxon>Bacteria</taxon>
        <taxon>Pseudomonadati</taxon>
        <taxon>Pseudomonadota</taxon>
        <taxon>Alphaproteobacteria</taxon>
        <taxon>Sphingomonadales</taxon>
        <taxon>Sphingomonadaceae</taxon>
        <taxon>Sphingomonas</taxon>
    </lineage>
</organism>
<reference evidence="7" key="1">
    <citation type="journal article" date="2019" name="Int. J. Syst. Evol. Microbiol.">
        <title>The Global Catalogue of Microorganisms (GCM) 10K type strain sequencing project: providing services to taxonomists for standard genome sequencing and annotation.</title>
        <authorList>
            <consortium name="The Broad Institute Genomics Platform"/>
            <consortium name="The Broad Institute Genome Sequencing Center for Infectious Disease"/>
            <person name="Wu L."/>
            <person name="Ma J."/>
        </authorList>
    </citation>
    <scope>NUCLEOTIDE SEQUENCE [LARGE SCALE GENOMIC DNA]</scope>
    <source>
        <strain evidence="7">JCM 17543</strain>
    </source>
</reference>
<dbReference type="PANTHER" id="PTHR32308">
    <property type="entry name" value="LYASE BETA SUBUNIT, PUTATIVE (AFU_ORTHOLOGUE AFUA_4G13030)-RELATED"/>
    <property type="match status" value="1"/>
</dbReference>
<keyword evidence="7" id="KW-1185">Reference proteome</keyword>
<keyword evidence="6" id="KW-0456">Lyase</keyword>
<dbReference type="InterPro" id="IPR011206">
    <property type="entry name" value="Citrate_lyase_beta/mcl1/mcl2"/>
</dbReference>
<evidence type="ECO:0000256" key="1">
    <source>
        <dbReference type="ARBA" id="ARBA00001946"/>
    </source>
</evidence>
<keyword evidence="3" id="KW-0479">Metal-binding</keyword>
<dbReference type="Gene3D" id="3.20.20.60">
    <property type="entry name" value="Phosphoenolpyruvate-binding domains"/>
    <property type="match status" value="1"/>
</dbReference>
<evidence type="ECO:0000259" key="5">
    <source>
        <dbReference type="Pfam" id="PF03328"/>
    </source>
</evidence>